<evidence type="ECO:0000313" key="3">
    <source>
        <dbReference type="Proteomes" id="UP000288028"/>
    </source>
</evidence>
<dbReference type="PROSITE" id="PS51186">
    <property type="entry name" value="GNAT"/>
    <property type="match status" value="1"/>
</dbReference>
<comment type="caution">
    <text evidence="2">The sequence shown here is derived from an EMBL/GenBank/DDBJ whole genome shotgun (WGS) entry which is preliminary data.</text>
</comment>
<keyword evidence="2" id="KW-0808">Transferase</keyword>
<dbReference type="CDD" id="cd04301">
    <property type="entry name" value="NAT_SF"/>
    <property type="match status" value="1"/>
</dbReference>
<organism evidence="2 3">
    <name type="scientific">Vagococcus carniphilus</name>
    <dbReference type="NCBI Taxonomy" id="218144"/>
    <lineage>
        <taxon>Bacteria</taxon>
        <taxon>Bacillati</taxon>
        <taxon>Bacillota</taxon>
        <taxon>Bacilli</taxon>
        <taxon>Lactobacillales</taxon>
        <taxon>Enterococcaceae</taxon>
        <taxon>Vagococcus</taxon>
    </lineage>
</organism>
<evidence type="ECO:0000313" key="2">
    <source>
        <dbReference type="EMBL" id="RSU13233.1"/>
    </source>
</evidence>
<dbReference type="OrthoDB" id="65897at2"/>
<reference evidence="2 3" key="1">
    <citation type="submission" date="2017-05" db="EMBL/GenBank/DDBJ databases">
        <title>Vagococcus spp. assemblies.</title>
        <authorList>
            <person name="Gulvik C.A."/>
        </authorList>
    </citation>
    <scope>NUCLEOTIDE SEQUENCE [LARGE SCALE GENOMIC DNA]</scope>
    <source>
        <strain evidence="2 3">SS1714</strain>
    </source>
</reference>
<dbReference type="InterPro" id="IPR052829">
    <property type="entry name" value="N-acetyltransferase_domain"/>
</dbReference>
<sequence length="153" mass="17701">MIKLNKMIASDYDKYIKIAIPDYAEDKIKSGAWKKEEALKLSEQTFLEGLPERQETENEFLFCISLENETIGYVWFHFNDKESTTAFIYDFLILEEYQNQGYGSKAMSCIEEAAHEAGAKKLGLHVFAHNKRAVHVYEKSGFEFTDFSMAKDL</sequence>
<dbReference type="PANTHER" id="PTHR43259">
    <property type="entry name" value="SPT10P"/>
    <property type="match status" value="1"/>
</dbReference>
<proteinExistence type="predicted"/>
<dbReference type="Proteomes" id="UP000288028">
    <property type="component" value="Unassembled WGS sequence"/>
</dbReference>
<gene>
    <name evidence="2" type="ORF">CBF28_10245</name>
</gene>
<dbReference type="SUPFAM" id="SSF55729">
    <property type="entry name" value="Acyl-CoA N-acyltransferases (Nat)"/>
    <property type="match status" value="1"/>
</dbReference>
<accession>A0A430AYU7</accession>
<evidence type="ECO:0000259" key="1">
    <source>
        <dbReference type="PROSITE" id="PS51186"/>
    </source>
</evidence>
<name>A0A430AYU7_9ENTE</name>
<dbReference type="InterPro" id="IPR016181">
    <property type="entry name" value="Acyl_CoA_acyltransferase"/>
</dbReference>
<feature type="domain" description="N-acetyltransferase" evidence="1">
    <location>
        <begin position="18"/>
        <end position="153"/>
    </location>
</feature>
<dbReference type="Gene3D" id="3.40.630.30">
    <property type="match status" value="1"/>
</dbReference>
<keyword evidence="3" id="KW-1185">Reference proteome</keyword>
<dbReference type="Pfam" id="PF00583">
    <property type="entry name" value="Acetyltransf_1"/>
    <property type="match status" value="1"/>
</dbReference>
<dbReference type="EMBL" id="NGKB01000009">
    <property type="protein sequence ID" value="RSU13233.1"/>
    <property type="molecule type" value="Genomic_DNA"/>
</dbReference>
<dbReference type="GO" id="GO:0016747">
    <property type="term" value="F:acyltransferase activity, transferring groups other than amino-acyl groups"/>
    <property type="evidence" value="ECO:0007669"/>
    <property type="project" value="InterPro"/>
</dbReference>
<dbReference type="PANTHER" id="PTHR43259:SF1">
    <property type="entry name" value="N-ACETYLTRANSFERASE DOMAIN-CONTAINING PROTEIN"/>
    <property type="match status" value="1"/>
</dbReference>
<dbReference type="AlphaFoldDB" id="A0A430AYU7"/>
<dbReference type="GeneID" id="95580936"/>
<dbReference type="InterPro" id="IPR000182">
    <property type="entry name" value="GNAT_dom"/>
</dbReference>
<dbReference type="RefSeq" id="WP_126794913.1">
    <property type="nucleotide sequence ID" value="NZ_CP060720.1"/>
</dbReference>
<protein>
    <submittedName>
        <fullName evidence="2">GNAT family N-acetyltransferase</fullName>
    </submittedName>
</protein>